<evidence type="ECO:0000313" key="3">
    <source>
        <dbReference type="EMBL" id="KHO65033.1"/>
    </source>
</evidence>
<evidence type="ECO:0008006" key="5">
    <source>
        <dbReference type="Google" id="ProtNLM"/>
    </source>
</evidence>
<evidence type="ECO:0000256" key="1">
    <source>
        <dbReference type="SAM" id="MobiDB-lite"/>
    </source>
</evidence>
<feature type="compositionally biased region" description="Gly residues" evidence="1">
    <location>
        <begin position="85"/>
        <end position="103"/>
    </location>
</feature>
<dbReference type="STRING" id="706570.PT85_08340"/>
<dbReference type="Proteomes" id="UP000030980">
    <property type="component" value="Unassembled WGS sequence"/>
</dbReference>
<keyword evidence="4" id="KW-1185">Reference proteome</keyword>
<dbReference type="EMBL" id="JTAK01000003">
    <property type="protein sequence ID" value="KHO65033.1"/>
    <property type="molecule type" value="Genomic_DNA"/>
</dbReference>
<feature type="region of interest" description="Disordered" evidence="1">
    <location>
        <begin position="77"/>
        <end position="103"/>
    </location>
</feature>
<protein>
    <recommendedName>
        <fullName evidence="5">Secreted protein</fullName>
    </recommendedName>
</protein>
<organism evidence="3 4">
    <name type="scientific">Pseudomonas flexibilis</name>
    <dbReference type="NCBI Taxonomy" id="706570"/>
    <lineage>
        <taxon>Bacteria</taxon>
        <taxon>Pseudomonadati</taxon>
        <taxon>Pseudomonadota</taxon>
        <taxon>Gammaproteobacteria</taxon>
        <taxon>Pseudomonadales</taxon>
        <taxon>Pseudomonadaceae</taxon>
        <taxon>Pseudomonas</taxon>
    </lineage>
</organism>
<comment type="caution">
    <text evidence="3">The sequence shown here is derived from an EMBL/GenBank/DDBJ whole genome shotgun (WGS) entry which is preliminary data.</text>
</comment>
<gene>
    <name evidence="3" type="ORF">PT85_08340</name>
</gene>
<evidence type="ECO:0000256" key="2">
    <source>
        <dbReference type="SAM" id="SignalP"/>
    </source>
</evidence>
<dbReference type="RefSeq" id="WP_039606422.1">
    <property type="nucleotide sequence ID" value="NZ_FMUP01000006.1"/>
</dbReference>
<dbReference type="AlphaFoldDB" id="A0A0B3BKM8"/>
<dbReference type="OrthoDB" id="7026422at2"/>
<keyword evidence="2" id="KW-0732">Signal</keyword>
<name>A0A0B3BKM8_9PSED</name>
<feature type="signal peptide" evidence="2">
    <location>
        <begin position="1"/>
        <end position="19"/>
    </location>
</feature>
<accession>A0A0B3BKM8</accession>
<evidence type="ECO:0000313" key="4">
    <source>
        <dbReference type="Proteomes" id="UP000030980"/>
    </source>
</evidence>
<reference evidence="3 4" key="1">
    <citation type="submission" date="2014-11" db="EMBL/GenBank/DDBJ databases">
        <title>Genome sequence of Pseudomonas tuomuerensis JCM 14085.</title>
        <authorList>
            <person name="Shin S.-K."/>
            <person name="Yi H."/>
        </authorList>
    </citation>
    <scope>NUCLEOTIDE SEQUENCE [LARGE SCALE GENOMIC DNA]</scope>
    <source>
        <strain evidence="3 4">JCM 14085</strain>
    </source>
</reference>
<feature type="chain" id="PRO_5002097706" description="Secreted protein" evidence="2">
    <location>
        <begin position="20"/>
        <end position="103"/>
    </location>
</feature>
<sequence>MKPTLLLLATCLVAAPAFADADRCNENLQKLETETGNPTDHTSANEAKMFIEQAREAQARGDTNACVTASERALKTLDQSYRQGNGSGSGPGAGSGSGSGNAN</sequence>
<proteinExistence type="predicted"/>